<proteinExistence type="predicted"/>
<evidence type="ECO:0000313" key="2">
    <source>
        <dbReference type="EMBL" id="COY38751.1"/>
    </source>
</evidence>
<feature type="region of interest" description="Disordered" evidence="1">
    <location>
        <begin position="22"/>
        <end position="43"/>
    </location>
</feature>
<gene>
    <name evidence="2" type="ORF">ERS007739_02525</name>
</gene>
<dbReference type="Proteomes" id="UP000039021">
    <property type="component" value="Unassembled WGS sequence"/>
</dbReference>
<name>A0A916LC33_MYCTX</name>
<dbReference type="AlphaFoldDB" id="A0A916LC33"/>
<organism evidence="2 3">
    <name type="scientific">Mycobacterium tuberculosis</name>
    <dbReference type="NCBI Taxonomy" id="1773"/>
    <lineage>
        <taxon>Bacteria</taxon>
        <taxon>Bacillati</taxon>
        <taxon>Actinomycetota</taxon>
        <taxon>Actinomycetes</taxon>
        <taxon>Mycobacteriales</taxon>
        <taxon>Mycobacteriaceae</taxon>
        <taxon>Mycobacterium</taxon>
        <taxon>Mycobacterium tuberculosis complex</taxon>
    </lineage>
</organism>
<reference evidence="3" key="1">
    <citation type="submission" date="2015-03" db="EMBL/GenBank/DDBJ databases">
        <authorList>
            <consortium name="Pathogen Informatics"/>
        </authorList>
    </citation>
    <scope>NUCLEOTIDE SEQUENCE [LARGE SCALE GENOMIC DNA]</scope>
    <source>
        <strain evidence="3">N09902308</strain>
    </source>
</reference>
<comment type="caution">
    <text evidence="2">The sequence shown here is derived from an EMBL/GenBank/DDBJ whole genome shotgun (WGS) entry which is preliminary data.</text>
</comment>
<evidence type="ECO:0000256" key="1">
    <source>
        <dbReference type="SAM" id="MobiDB-lite"/>
    </source>
</evidence>
<accession>A0A916LC33</accession>
<sequence length="43" mass="4592">MGSPATLVSGKRTVRVITVSNTKSPNRSTTRAMTSRELTVRGS</sequence>
<protein>
    <submittedName>
        <fullName evidence="2">Uncharacterized protein</fullName>
    </submittedName>
</protein>
<evidence type="ECO:0000313" key="3">
    <source>
        <dbReference type="Proteomes" id="UP000039021"/>
    </source>
</evidence>
<dbReference type="EMBL" id="CSBK01001171">
    <property type="protein sequence ID" value="COY38751.1"/>
    <property type="molecule type" value="Genomic_DNA"/>
</dbReference>